<protein>
    <recommendedName>
        <fullName evidence="9">Tryptophan synthase alpha chain</fullName>
        <ecNumber evidence="9">4.2.1.20</ecNumber>
    </recommendedName>
</protein>
<dbReference type="RefSeq" id="WP_091687861.1">
    <property type="nucleotide sequence ID" value="NZ_BAABFM010000042.1"/>
</dbReference>
<organism evidence="11 12">
    <name type="scientific">Anaerocolumna aminovalerica</name>
    <dbReference type="NCBI Taxonomy" id="1527"/>
    <lineage>
        <taxon>Bacteria</taxon>
        <taxon>Bacillati</taxon>
        <taxon>Bacillota</taxon>
        <taxon>Clostridia</taxon>
        <taxon>Lachnospirales</taxon>
        <taxon>Lachnospiraceae</taxon>
        <taxon>Anaerocolumna</taxon>
    </lineage>
</organism>
<dbReference type="GO" id="GO:0005829">
    <property type="term" value="C:cytosol"/>
    <property type="evidence" value="ECO:0007669"/>
    <property type="project" value="TreeGrafter"/>
</dbReference>
<evidence type="ECO:0000256" key="6">
    <source>
        <dbReference type="ARBA" id="ARBA00023141"/>
    </source>
</evidence>
<dbReference type="PANTHER" id="PTHR43406:SF1">
    <property type="entry name" value="TRYPTOPHAN SYNTHASE ALPHA CHAIN, CHLOROPLASTIC"/>
    <property type="match status" value="1"/>
</dbReference>
<feature type="active site" description="Proton acceptor" evidence="9">
    <location>
        <position position="44"/>
    </location>
</feature>
<evidence type="ECO:0000313" key="12">
    <source>
        <dbReference type="Proteomes" id="UP000198806"/>
    </source>
</evidence>
<feature type="active site" description="Proton acceptor" evidence="9">
    <location>
        <position position="55"/>
    </location>
</feature>
<evidence type="ECO:0000256" key="1">
    <source>
        <dbReference type="ARBA" id="ARBA00003365"/>
    </source>
</evidence>
<dbReference type="FunFam" id="3.20.20.70:FF:000037">
    <property type="entry name" value="Tryptophan synthase alpha chain"/>
    <property type="match status" value="1"/>
</dbReference>
<comment type="similarity">
    <text evidence="9 10">Belongs to the TrpA family.</text>
</comment>
<dbReference type="UniPathway" id="UPA00035">
    <property type="reaction ID" value="UER00044"/>
</dbReference>
<evidence type="ECO:0000256" key="7">
    <source>
        <dbReference type="ARBA" id="ARBA00023239"/>
    </source>
</evidence>
<dbReference type="STRING" id="1527.SAMN04489757_1358"/>
<dbReference type="PANTHER" id="PTHR43406">
    <property type="entry name" value="TRYPTOPHAN SYNTHASE, ALPHA CHAIN"/>
    <property type="match status" value="1"/>
</dbReference>
<accession>A0A1I5HUL3</accession>
<dbReference type="EMBL" id="FOWD01000035">
    <property type="protein sequence ID" value="SFO52002.1"/>
    <property type="molecule type" value="Genomic_DNA"/>
</dbReference>
<dbReference type="InterPro" id="IPR013785">
    <property type="entry name" value="Aldolase_TIM"/>
</dbReference>
<dbReference type="CDD" id="cd04724">
    <property type="entry name" value="Tryptophan_synthase_alpha"/>
    <property type="match status" value="1"/>
</dbReference>
<dbReference type="PROSITE" id="PS00167">
    <property type="entry name" value="TRP_SYNTHASE_ALPHA"/>
    <property type="match status" value="1"/>
</dbReference>
<evidence type="ECO:0000256" key="9">
    <source>
        <dbReference type="HAMAP-Rule" id="MF_00131"/>
    </source>
</evidence>
<evidence type="ECO:0000256" key="5">
    <source>
        <dbReference type="ARBA" id="ARBA00022822"/>
    </source>
</evidence>
<comment type="subunit">
    <text evidence="3 9">Tetramer of two alpha and two beta chains.</text>
</comment>
<dbReference type="HAMAP" id="MF_00131">
    <property type="entry name" value="Trp_synth_alpha"/>
    <property type="match status" value="1"/>
</dbReference>
<dbReference type="OrthoDB" id="9804578at2"/>
<dbReference type="EC" id="4.2.1.20" evidence="9"/>
<keyword evidence="6 9" id="KW-0057">Aromatic amino acid biosynthesis</keyword>
<comment type="pathway">
    <text evidence="2 9">Amino-acid biosynthesis; L-tryptophan biosynthesis; L-tryptophan from chorismate: step 5/5.</text>
</comment>
<evidence type="ECO:0000256" key="4">
    <source>
        <dbReference type="ARBA" id="ARBA00022605"/>
    </source>
</evidence>
<evidence type="ECO:0000313" key="11">
    <source>
        <dbReference type="EMBL" id="SFO52002.1"/>
    </source>
</evidence>
<dbReference type="AlphaFoldDB" id="A0A1I5HUL3"/>
<dbReference type="GO" id="GO:0004834">
    <property type="term" value="F:tryptophan synthase activity"/>
    <property type="evidence" value="ECO:0007669"/>
    <property type="project" value="UniProtKB-UniRule"/>
</dbReference>
<proteinExistence type="inferred from homology"/>
<dbReference type="InterPro" id="IPR018204">
    <property type="entry name" value="Trp_synthase_alpha_AS"/>
</dbReference>
<sequence>MSRIKEVFTKGKAFITFITAGDPSLDITGQLIIEMAKSGADLIEIGIPFSDPVAEGSVIQQADERALKGGTTTDKIFKMVEEVRKQCEIPLAFMTYINPVFTYGGERFLKNCKNCGIDALIVPDLPFEEKGELEPYCNKYGIDLISFIAPTSHERIRMIAREAKGFVYCVSSMGVTGVRNKITANARDMIRLVKAEQDIPCAIGFGIATPEQAGEIALYCDGIIVGSAIVKMVGEYGADCVRPIGEYVTKMKKAICSY</sequence>
<dbReference type="Pfam" id="PF00290">
    <property type="entry name" value="Trp_syntA"/>
    <property type="match status" value="1"/>
</dbReference>
<evidence type="ECO:0000256" key="10">
    <source>
        <dbReference type="RuleBase" id="RU003662"/>
    </source>
</evidence>
<reference evidence="11 12" key="1">
    <citation type="submission" date="2016-10" db="EMBL/GenBank/DDBJ databases">
        <authorList>
            <person name="de Groot N.N."/>
        </authorList>
    </citation>
    <scope>NUCLEOTIDE SEQUENCE [LARGE SCALE GENOMIC DNA]</scope>
    <source>
        <strain evidence="11 12">DSM 1283</strain>
    </source>
</reference>
<keyword evidence="12" id="KW-1185">Reference proteome</keyword>
<evidence type="ECO:0000256" key="8">
    <source>
        <dbReference type="ARBA" id="ARBA00049047"/>
    </source>
</evidence>
<dbReference type="NCBIfam" id="TIGR00262">
    <property type="entry name" value="trpA"/>
    <property type="match status" value="1"/>
</dbReference>
<keyword evidence="7 9" id="KW-0456">Lyase</keyword>
<keyword evidence="4 9" id="KW-0028">Amino-acid biosynthesis</keyword>
<dbReference type="InterPro" id="IPR011060">
    <property type="entry name" value="RibuloseP-bd_barrel"/>
</dbReference>
<evidence type="ECO:0000256" key="3">
    <source>
        <dbReference type="ARBA" id="ARBA00011270"/>
    </source>
</evidence>
<gene>
    <name evidence="9" type="primary">trpA</name>
    <name evidence="11" type="ORF">SAMN04489757_1358</name>
</gene>
<comment type="catalytic activity">
    <reaction evidence="8 9">
        <text>(1S,2R)-1-C-(indol-3-yl)glycerol 3-phosphate + L-serine = D-glyceraldehyde 3-phosphate + L-tryptophan + H2O</text>
        <dbReference type="Rhea" id="RHEA:10532"/>
        <dbReference type="ChEBI" id="CHEBI:15377"/>
        <dbReference type="ChEBI" id="CHEBI:33384"/>
        <dbReference type="ChEBI" id="CHEBI:57912"/>
        <dbReference type="ChEBI" id="CHEBI:58866"/>
        <dbReference type="ChEBI" id="CHEBI:59776"/>
        <dbReference type="EC" id="4.2.1.20"/>
    </reaction>
</comment>
<dbReference type="Proteomes" id="UP000198806">
    <property type="component" value="Unassembled WGS sequence"/>
</dbReference>
<dbReference type="Gene3D" id="3.20.20.70">
    <property type="entry name" value="Aldolase class I"/>
    <property type="match status" value="1"/>
</dbReference>
<dbReference type="SUPFAM" id="SSF51366">
    <property type="entry name" value="Ribulose-phoshate binding barrel"/>
    <property type="match status" value="1"/>
</dbReference>
<comment type="function">
    <text evidence="1 9">The alpha subunit is responsible for the aldol cleavage of indoleglycerol phosphate to indole and glyceraldehyde 3-phosphate.</text>
</comment>
<keyword evidence="5 9" id="KW-0822">Tryptophan biosynthesis</keyword>
<dbReference type="InterPro" id="IPR002028">
    <property type="entry name" value="Trp_synthase_suA"/>
</dbReference>
<name>A0A1I5HUL3_9FIRM</name>
<evidence type="ECO:0000256" key="2">
    <source>
        <dbReference type="ARBA" id="ARBA00004733"/>
    </source>
</evidence>